<evidence type="ECO:0000256" key="5">
    <source>
        <dbReference type="ARBA" id="ARBA00023049"/>
    </source>
</evidence>
<dbReference type="InterPro" id="IPR000555">
    <property type="entry name" value="JAMM/MPN+_dom"/>
</dbReference>
<sequence>MLLNKKVFDAIIAHARQGLPHEVCGYLAGREEELTKHYELTNLDKAADHFTMSPKEQFAVIKETRRQGMAIKAVYHSHPDTPARPSDEDIKLAYDPDISYVIISLAAPEVEVKSFRIQRGEVTSEEITIVVSAP</sequence>
<evidence type="ECO:0000256" key="1">
    <source>
        <dbReference type="ARBA" id="ARBA00022670"/>
    </source>
</evidence>
<dbReference type="EMBL" id="UOEX01000233">
    <property type="protein sequence ID" value="VAW38091.1"/>
    <property type="molecule type" value="Genomic_DNA"/>
</dbReference>
<protein>
    <submittedName>
        <fullName evidence="7">Mov34/MPN/PAD-1 family protein</fullName>
    </submittedName>
</protein>
<dbReference type="PANTHER" id="PTHR34858:SF1">
    <property type="entry name" value="CYSO-CYSTEINE PEPTIDASE"/>
    <property type="match status" value="1"/>
</dbReference>
<dbReference type="SMART" id="SM00232">
    <property type="entry name" value="JAB_MPN"/>
    <property type="match status" value="1"/>
</dbReference>
<dbReference type="FunFam" id="3.40.140.10:FF:000085">
    <property type="entry name" value="Mov34/MPN/PAD-1 family protein"/>
    <property type="match status" value="1"/>
</dbReference>
<proteinExistence type="predicted"/>
<dbReference type="Pfam" id="PF14464">
    <property type="entry name" value="Prok-JAB"/>
    <property type="match status" value="1"/>
</dbReference>
<keyword evidence="5" id="KW-0482">Metalloprotease</keyword>
<reference evidence="7" key="1">
    <citation type="submission" date="2018-06" db="EMBL/GenBank/DDBJ databases">
        <authorList>
            <person name="Zhirakovskaya E."/>
        </authorList>
    </citation>
    <scope>NUCLEOTIDE SEQUENCE</scope>
</reference>
<dbReference type="Gene3D" id="3.40.140.10">
    <property type="entry name" value="Cytidine Deaminase, domain 2"/>
    <property type="match status" value="1"/>
</dbReference>
<dbReference type="SUPFAM" id="SSF102712">
    <property type="entry name" value="JAB1/MPN domain"/>
    <property type="match status" value="1"/>
</dbReference>
<dbReference type="InterPro" id="IPR028090">
    <property type="entry name" value="JAB_dom_prok"/>
</dbReference>
<dbReference type="PROSITE" id="PS50249">
    <property type="entry name" value="MPN"/>
    <property type="match status" value="1"/>
</dbReference>
<evidence type="ECO:0000259" key="6">
    <source>
        <dbReference type="PROSITE" id="PS50249"/>
    </source>
</evidence>
<keyword evidence="4" id="KW-0862">Zinc</keyword>
<gene>
    <name evidence="7" type="ORF">MNBD_DELTA03-32</name>
</gene>
<feature type="domain" description="MPN" evidence="6">
    <location>
        <begin position="1"/>
        <end position="131"/>
    </location>
</feature>
<keyword evidence="1" id="KW-0645">Protease</keyword>
<dbReference type="GO" id="GO:0008270">
    <property type="term" value="F:zinc ion binding"/>
    <property type="evidence" value="ECO:0007669"/>
    <property type="project" value="TreeGrafter"/>
</dbReference>
<dbReference type="AlphaFoldDB" id="A0A3B0V552"/>
<dbReference type="GO" id="GO:0008235">
    <property type="term" value="F:metalloexopeptidase activity"/>
    <property type="evidence" value="ECO:0007669"/>
    <property type="project" value="TreeGrafter"/>
</dbReference>
<evidence type="ECO:0000256" key="4">
    <source>
        <dbReference type="ARBA" id="ARBA00022833"/>
    </source>
</evidence>
<evidence type="ECO:0000256" key="2">
    <source>
        <dbReference type="ARBA" id="ARBA00022723"/>
    </source>
</evidence>
<name>A0A3B0V552_9ZZZZ</name>
<accession>A0A3B0V552</accession>
<organism evidence="7">
    <name type="scientific">hydrothermal vent metagenome</name>
    <dbReference type="NCBI Taxonomy" id="652676"/>
    <lineage>
        <taxon>unclassified sequences</taxon>
        <taxon>metagenomes</taxon>
        <taxon>ecological metagenomes</taxon>
    </lineage>
</organism>
<dbReference type="GO" id="GO:0006508">
    <property type="term" value="P:proteolysis"/>
    <property type="evidence" value="ECO:0007669"/>
    <property type="project" value="UniProtKB-KW"/>
</dbReference>
<evidence type="ECO:0000313" key="7">
    <source>
        <dbReference type="EMBL" id="VAW38091.1"/>
    </source>
</evidence>
<dbReference type="PANTHER" id="PTHR34858">
    <property type="entry name" value="CYSO-CYSTEINE PEPTIDASE"/>
    <property type="match status" value="1"/>
</dbReference>
<dbReference type="CDD" id="cd08070">
    <property type="entry name" value="MPN_like"/>
    <property type="match status" value="1"/>
</dbReference>
<dbReference type="InterPro" id="IPR051929">
    <property type="entry name" value="VirAsm_ModProt"/>
</dbReference>
<keyword evidence="2" id="KW-0479">Metal-binding</keyword>
<keyword evidence="3" id="KW-0378">Hydrolase</keyword>
<evidence type="ECO:0000256" key="3">
    <source>
        <dbReference type="ARBA" id="ARBA00022801"/>
    </source>
</evidence>
<dbReference type="InterPro" id="IPR037518">
    <property type="entry name" value="MPN"/>
</dbReference>